<dbReference type="Gene3D" id="3.30.710.10">
    <property type="entry name" value="Potassium Channel Kv1.1, Chain A"/>
    <property type="match status" value="1"/>
</dbReference>
<dbReference type="PROSITE" id="PS50097">
    <property type="entry name" value="BTB"/>
    <property type="match status" value="1"/>
</dbReference>
<evidence type="ECO:0000313" key="2">
    <source>
        <dbReference type="EMBL" id="KAF2820416.1"/>
    </source>
</evidence>
<organism evidence="2 3">
    <name type="scientific">Ophiobolus disseminans</name>
    <dbReference type="NCBI Taxonomy" id="1469910"/>
    <lineage>
        <taxon>Eukaryota</taxon>
        <taxon>Fungi</taxon>
        <taxon>Dikarya</taxon>
        <taxon>Ascomycota</taxon>
        <taxon>Pezizomycotina</taxon>
        <taxon>Dothideomycetes</taxon>
        <taxon>Pleosporomycetidae</taxon>
        <taxon>Pleosporales</taxon>
        <taxon>Pleosporineae</taxon>
        <taxon>Phaeosphaeriaceae</taxon>
        <taxon>Ophiobolus</taxon>
    </lineage>
</organism>
<dbReference type="PANTHER" id="PTHR47843:SF2">
    <property type="entry name" value="BTB DOMAIN-CONTAINING PROTEIN"/>
    <property type="match status" value="1"/>
</dbReference>
<dbReference type="SUPFAM" id="SSF54695">
    <property type="entry name" value="POZ domain"/>
    <property type="match status" value="1"/>
</dbReference>
<dbReference type="EMBL" id="MU006241">
    <property type="protein sequence ID" value="KAF2820416.1"/>
    <property type="molecule type" value="Genomic_DNA"/>
</dbReference>
<dbReference type="OrthoDB" id="3798088at2759"/>
<accession>A0A6A6ZHH1</accession>
<protein>
    <recommendedName>
        <fullName evidence="1">BTB domain-containing protein</fullName>
    </recommendedName>
</protein>
<dbReference type="Proteomes" id="UP000799424">
    <property type="component" value="Unassembled WGS sequence"/>
</dbReference>
<dbReference type="InterPro" id="IPR011333">
    <property type="entry name" value="SKP1/BTB/POZ_sf"/>
</dbReference>
<dbReference type="Pfam" id="PF00651">
    <property type="entry name" value="BTB"/>
    <property type="match status" value="1"/>
</dbReference>
<evidence type="ECO:0000259" key="1">
    <source>
        <dbReference type="PROSITE" id="PS50097"/>
    </source>
</evidence>
<dbReference type="SMART" id="SM00225">
    <property type="entry name" value="BTB"/>
    <property type="match status" value="1"/>
</dbReference>
<dbReference type="InterPro" id="IPR000210">
    <property type="entry name" value="BTB/POZ_dom"/>
</dbReference>
<sequence>MHHRSAFDRMMTVVVGTKEFQMYRGLLCFHSEYFKKLLDGPFKEGGSNKHRLADVTPDTFTMFYNWIHTSTVTDLREQSDAELEYDDLVNLHAFADFHMVQQLKNRSLELYFMCLASKWVAPLWCTSFMYEETTEKSRLRALHVDILAETSAFDNWRTDAKQFPKDFIADIFDIFRKQKTVPGSAFALRNGGTADWINSKRDSFCEKYHNITSLSNAQRYMSRVFPTLHYNTDLYQQFQLQTQSR</sequence>
<name>A0A6A6ZHH1_9PLEO</name>
<dbReference type="AlphaFoldDB" id="A0A6A6ZHH1"/>
<keyword evidence="3" id="KW-1185">Reference proteome</keyword>
<gene>
    <name evidence="2" type="ORF">CC86DRAFT_361136</name>
</gene>
<evidence type="ECO:0000313" key="3">
    <source>
        <dbReference type="Proteomes" id="UP000799424"/>
    </source>
</evidence>
<dbReference type="PANTHER" id="PTHR47843">
    <property type="entry name" value="BTB DOMAIN-CONTAINING PROTEIN-RELATED"/>
    <property type="match status" value="1"/>
</dbReference>
<proteinExistence type="predicted"/>
<dbReference type="CDD" id="cd18186">
    <property type="entry name" value="BTB_POZ_ZBTB_KLHL-like"/>
    <property type="match status" value="1"/>
</dbReference>
<feature type="domain" description="BTB" evidence="1">
    <location>
        <begin position="9"/>
        <end position="72"/>
    </location>
</feature>
<reference evidence="2" key="1">
    <citation type="journal article" date="2020" name="Stud. Mycol.">
        <title>101 Dothideomycetes genomes: a test case for predicting lifestyles and emergence of pathogens.</title>
        <authorList>
            <person name="Haridas S."/>
            <person name="Albert R."/>
            <person name="Binder M."/>
            <person name="Bloem J."/>
            <person name="Labutti K."/>
            <person name="Salamov A."/>
            <person name="Andreopoulos B."/>
            <person name="Baker S."/>
            <person name="Barry K."/>
            <person name="Bills G."/>
            <person name="Bluhm B."/>
            <person name="Cannon C."/>
            <person name="Castanera R."/>
            <person name="Culley D."/>
            <person name="Daum C."/>
            <person name="Ezra D."/>
            <person name="Gonzalez J."/>
            <person name="Henrissat B."/>
            <person name="Kuo A."/>
            <person name="Liang C."/>
            <person name="Lipzen A."/>
            <person name="Lutzoni F."/>
            <person name="Magnuson J."/>
            <person name="Mondo S."/>
            <person name="Nolan M."/>
            <person name="Ohm R."/>
            <person name="Pangilinan J."/>
            <person name="Park H.-J."/>
            <person name="Ramirez L."/>
            <person name="Alfaro M."/>
            <person name="Sun H."/>
            <person name="Tritt A."/>
            <person name="Yoshinaga Y."/>
            <person name="Zwiers L.-H."/>
            <person name="Turgeon B."/>
            <person name="Goodwin S."/>
            <person name="Spatafora J."/>
            <person name="Crous P."/>
            <person name="Grigoriev I."/>
        </authorList>
    </citation>
    <scope>NUCLEOTIDE SEQUENCE</scope>
    <source>
        <strain evidence="2">CBS 113818</strain>
    </source>
</reference>